<protein>
    <recommendedName>
        <fullName evidence="5">Permeases of the major facilitator superfamily</fullName>
    </recommendedName>
</protein>
<sequence length="240" mass="27019">MISPPSTVTSQPLTPSDRSSVGQGFFSRQTIKNWLTFLASGFLVSVPVFIEAPLVRFCPEISVIMTAGWLWLAFYLMKQPKTHLWGDLLFGFSWSWLAGAIYWGWFRWEPLIHLPIESIGVPVALWCLWRGWGQVGNFFYVGSLLGTAITDAYFYVTGLIPHWRQLMQVDPSLATPIFQSALEQVQTPWGMSWAVVLGNCLLGMGLWAMQKSDHHWWALGGAVLSTILVDSLFWFAASLA</sequence>
<feature type="transmembrane region" description="Helical" evidence="2">
    <location>
        <begin position="111"/>
        <end position="129"/>
    </location>
</feature>
<gene>
    <name evidence="3" type="ORF">CWATWH0003_3364</name>
</gene>
<keyword evidence="2" id="KW-0812">Transmembrane</keyword>
<comment type="caution">
    <text evidence="3">The sequence shown here is derived from an EMBL/GenBank/DDBJ whole genome shotgun (WGS) entry which is preliminary data.</text>
</comment>
<accession>G5J7C3</accession>
<dbReference type="EMBL" id="AESD01000497">
    <property type="protein sequence ID" value="EHJ11919.1"/>
    <property type="molecule type" value="Genomic_DNA"/>
</dbReference>
<feature type="transmembrane region" description="Helical" evidence="2">
    <location>
        <begin position="84"/>
        <end position="105"/>
    </location>
</feature>
<dbReference type="GeneID" id="88766915"/>
<dbReference type="AlphaFoldDB" id="G5J7C3"/>
<dbReference type="Pfam" id="PF11318">
    <property type="entry name" value="DUF3120"/>
    <property type="match status" value="1"/>
</dbReference>
<evidence type="ECO:0008006" key="5">
    <source>
        <dbReference type="Google" id="ProtNLM"/>
    </source>
</evidence>
<feature type="transmembrane region" description="Helical" evidence="2">
    <location>
        <begin position="61"/>
        <end position="77"/>
    </location>
</feature>
<evidence type="ECO:0000313" key="3">
    <source>
        <dbReference type="EMBL" id="EHJ11919.1"/>
    </source>
</evidence>
<dbReference type="RefSeq" id="WP_007306221.1">
    <property type="nucleotide sequence ID" value="NZ_AESD01000497.1"/>
</dbReference>
<feature type="transmembrane region" description="Helical" evidence="2">
    <location>
        <begin position="138"/>
        <end position="156"/>
    </location>
</feature>
<feature type="transmembrane region" description="Helical" evidence="2">
    <location>
        <begin position="34"/>
        <end position="55"/>
    </location>
</feature>
<evidence type="ECO:0000313" key="4">
    <source>
        <dbReference type="Proteomes" id="UP000003477"/>
    </source>
</evidence>
<dbReference type="PATRIC" id="fig|423471.3.peg.3162"/>
<reference evidence="3 4" key="1">
    <citation type="journal article" date="2011" name="Front. Microbiol.">
        <title>Two Strains of Crocosphaera watsonii with Highly Conserved Genomes are Distinguished by Strain-Specific Features.</title>
        <authorList>
            <person name="Bench S.R."/>
            <person name="Ilikchyan I.N."/>
            <person name="Tripp H.J."/>
            <person name="Zehr J.P."/>
        </authorList>
    </citation>
    <scope>NUCLEOTIDE SEQUENCE [LARGE SCALE GENOMIC DNA]</scope>
    <source>
        <strain evidence="3 4">WH 0003</strain>
    </source>
</reference>
<dbReference type="Proteomes" id="UP000003477">
    <property type="component" value="Unassembled WGS sequence"/>
</dbReference>
<evidence type="ECO:0000256" key="2">
    <source>
        <dbReference type="SAM" id="Phobius"/>
    </source>
</evidence>
<name>G5J7C3_CROWT</name>
<keyword evidence="2" id="KW-0472">Membrane</keyword>
<evidence type="ECO:0000256" key="1">
    <source>
        <dbReference type="SAM" id="MobiDB-lite"/>
    </source>
</evidence>
<proteinExistence type="predicted"/>
<feature type="transmembrane region" description="Helical" evidence="2">
    <location>
        <begin position="216"/>
        <end position="237"/>
    </location>
</feature>
<dbReference type="InterPro" id="IPR021468">
    <property type="entry name" value="DUF3120"/>
</dbReference>
<feature type="region of interest" description="Disordered" evidence="1">
    <location>
        <begin position="1"/>
        <end position="22"/>
    </location>
</feature>
<organism evidence="3 4">
    <name type="scientific">Crocosphaera watsonii WH 0003</name>
    <dbReference type="NCBI Taxonomy" id="423471"/>
    <lineage>
        <taxon>Bacteria</taxon>
        <taxon>Bacillati</taxon>
        <taxon>Cyanobacteriota</taxon>
        <taxon>Cyanophyceae</taxon>
        <taxon>Oscillatoriophycideae</taxon>
        <taxon>Chroococcales</taxon>
        <taxon>Aphanothecaceae</taxon>
        <taxon>Crocosphaera</taxon>
    </lineage>
</organism>
<feature type="transmembrane region" description="Helical" evidence="2">
    <location>
        <begin position="190"/>
        <end position="209"/>
    </location>
</feature>
<keyword evidence="2" id="KW-1133">Transmembrane helix</keyword>